<proteinExistence type="predicted"/>
<gene>
    <name evidence="1" type="ORF">F2P44_01765</name>
</gene>
<reference evidence="1 2" key="1">
    <citation type="submission" date="2019-10" db="EMBL/GenBank/DDBJ databases">
        <title>Taxonomy of Antarctic Massilia spp.: description of Massilia rubra sp. nov., Massilia aquatica sp. nov., Massilia mucilaginosa sp. nov., Massilia frigida sp. nov. isolated from streams, lakes and regoliths.</title>
        <authorList>
            <person name="Holochova P."/>
            <person name="Sedlacek I."/>
            <person name="Kralova S."/>
            <person name="Maslanova I."/>
            <person name="Busse H.-J."/>
            <person name="Stankova E."/>
            <person name="Vrbovska V."/>
            <person name="Kovarovic V."/>
            <person name="Bartak M."/>
            <person name="Svec P."/>
            <person name="Pantucek R."/>
        </authorList>
    </citation>
    <scope>NUCLEOTIDE SEQUENCE [LARGE SCALE GENOMIC DNA]</scope>
    <source>
        <strain evidence="1 2">CCM 8695</strain>
    </source>
</reference>
<keyword evidence="2" id="KW-1185">Reference proteome</keyword>
<protein>
    <submittedName>
        <fullName evidence="1">Uncharacterized protein</fullName>
    </submittedName>
</protein>
<accession>A0ABX0N421</accession>
<comment type="caution">
    <text evidence="1">The sequence shown here is derived from an EMBL/GenBank/DDBJ whole genome shotgun (WGS) entry which is preliminary data.</text>
</comment>
<sequence>MSLGDAFPADFRLKQIEQCLVPGAVLSLQVVFPEVTKNKFLVLVASPDENCLHFVVNSETNPYIKARAHLNVCQVKLDAASHPFLDHDSQVACHEVLPIPKNDIVAALMNDVSRYRGRISLAAKDDIVAAVKHAVTLSKVLQRGIISALESQYFPP</sequence>
<organism evidence="1 2">
    <name type="scientific">Massilia frigida</name>
    <dbReference type="NCBI Taxonomy" id="2609281"/>
    <lineage>
        <taxon>Bacteria</taxon>
        <taxon>Pseudomonadati</taxon>
        <taxon>Pseudomonadota</taxon>
        <taxon>Betaproteobacteria</taxon>
        <taxon>Burkholderiales</taxon>
        <taxon>Oxalobacteraceae</taxon>
        <taxon>Telluria group</taxon>
        <taxon>Massilia</taxon>
    </lineage>
</organism>
<evidence type="ECO:0000313" key="2">
    <source>
        <dbReference type="Proteomes" id="UP000621455"/>
    </source>
</evidence>
<evidence type="ECO:0000313" key="1">
    <source>
        <dbReference type="EMBL" id="NHZ78026.1"/>
    </source>
</evidence>
<dbReference type="EMBL" id="WHJG01000001">
    <property type="protein sequence ID" value="NHZ78026.1"/>
    <property type="molecule type" value="Genomic_DNA"/>
</dbReference>
<dbReference type="RefSeq" id="WP_167084436.1">
    <property type="nucleotide sequence ID" value="NZ_WHJG01000001.1"/>
</dbReference>
<dbReference type="Proteomes" id="UP000621455">
    <property type="component" value="Unassembled WGS sequence"/>
</dbReference>
<name>A0ABX0N421_9BURK</name>